<evidence type="ECO:0000313" key="1">
    <source>
        <dbReference type="EMBL" id="RAK92821.1"/>
    </source>
</evidence>
<evidence type="ECO:0000313" key="2">
    <source>
        <dbReference type="Proteomes" id="UP000249748"/>
    </source>
</evidence>
<dbReference type="Proteomes" id="UP000249748">
    <property type="component" value="Unassembled WGS sequence"/>
</dbReference>
<reference evidence="1" key="1">
    <citation type="submission" date="2018-02" db="EMBL/GenBank/DDBJ databases">
        <title>The genomes of Aspergillus section Nigri reveals drivers in fungal speciation.</title>
        <authorList>
            <consortium name="DOE Joint Genome Institute"/>
            <person name="Vesth T.C."/>
            <person name="Nybo J."/>
            <person name="Theobald S."/>
            <person name="Brandl J."/>
            <person name="Frisvad J.C."/>
            <person name="Nielsen K.F."/>
            <person name="Lyhne E.K."/>
            <person name="Kogle M.E."/>
            <person name="Kuo A."/>
            <person name="Riley R."/>
            <person name="Clum A."/>
            <person name="Nolan M."/>
            <person name="Lipzen A."/>
            <person name="Salamov A."/>
            <person name="Henrissat B."/>
            <person name="Wiebenga A."/>
            <person name="De vries R.P."/>
            <person name="Grigoriev I.V."/>
            <person name="Mortensen U.H."/>
            <person name="Andersen M.R."/>
            <person name="Baker S.E."/>
        </authorList>
    </citation>
    <scope>NUCLEOTIDE SEQUENCE</scope>
    <source>
        <strain evidence="1">CBS 115574</strain>
    </source>
</reference>
<dbReference type="EMBL" id="KZ824538">
    <property type="protein sequence ID" value="RAK92821.1"/>
    <property type="molecule type" value="Genomic_DNA"/>
</dbReference>
<protein>
    <submittedName>
        <fullName evidence="1">Uncharacterized protein</fullName>
    </submittedName>
</protein>
<sequence length="279" mass="32172">MSIFEPAERRKLRRVLRALCNNIQDLELHEFDVHQGKAHNIIILPLDLEGQSDARPYFFTPCSASIMADPVESMTGEGREFIEFDSFPEHHRDPLYCSRWLFDRFSGYISLCSDFSDRDEAYELKKLQSDLSIDEPPLTNLHQFSYPEWLTVWATKLAKGSQPHIKAFVCNNMNGTNAKVLRGEVMVTLRLMIAQMKSVRFVEQLTAPVLLFSFMGPQHARLIEAYFDGNSLIMRPTRLFDLRKMDADVIRTMGQWFFGMATGETTRLWEAGSRACSRT</sequence>
<accession>A0ACD1IQE8</accession>
<keyword evidence="2" id="KW-1185">Reference proteome</keyword>
<gene>
    <name evidence="1" type="ORF">BO79DRAFT_285040</name>
</gene>
<proteinExistence type="predicted"/>
<organism evidence="1 2">
    <name type="scientific">Aspergillus costaricaensis CBS 115574</name>
    <dbReference type="NCBI Taxonomy" id="1448317"/>
    <lineage>
        <taxon>Eukaryota</taxon>
        <taxon>Fungi</taxon>
        <taxon>Dikarya</taxon>
        <taxon>Ascomycota</taxon>
        <taxon>Pezizomycotina</taxon>
        <taxon>Eurotiomycetes</taxon>
        <taxon>Eurotiomycetidae</taxon>
        <taxon>Eurotiales</taxon>
        <taxon>Aspergillaceae</taxon>
        <taxon>Aspergillus</taxon>
        <taxon>Aspergillus subgen. Circumdati</taxon>
    </lineage>
</organism>
<name>A0ACD1IQE8_9EURO</name>